<dbReference type="OrthoDB" id="8070208at2759"/>
<dbReference type="PROSITE" id="PS51465">
    <property type="entry name" value="KAZAL_2"/>
    <property type="match status" value="1"/>
</dbReference>
<dbReference type="InterPro" id="IPR050653">
    <property type="entry name" value="Prot_Inhib_GrowthFact_Antg"/>
</dbReference>
<keyword evidence="3" id="KW-1015">Disulfide bond</keyword>
<evidence type="ECO:0000259" key="5">
    <source>
        <dbReference type="PROSITE" id="PS51465"/>
    </source>
</evidence>
<evidence type="ECO:0000256" key="1">
    <source>
        <dbReference type="ARBA" id="ARBA00022690"/>
    </source>
</evidence>
<sequence length="389" mass="42605">MSCCLSLALANNPWEYNSPEYASEQYASIFGSADNGLFGPLQYQYVDYLPNCSPGGQPICATDGKTYSYFENACRLEAHNMKLLFQQGTELEPTELENCLPKCDRIQCTKRHAPVCAVASDRVGEAQDGMTFGNECELRKYECNVKKPMQILNQGPCAQKLKVKKIKKMRQRYSKVRRVKTTTTTTSTTTPKIPLTTKDKKQRPYMLVDSLPETTTTATPLQFRQIAGVSSPDVSVSRAVTAYNVYNIPDVGQNYASITDSSLSVYVPGVGAVTDEYPTTRALERMSPTTTLTTEPLTSSSTAAPTSSTSPYLRPGHITEDYTTSYKSTPFFQSSTTESRGTTPASTIESTAYVASSTTKAPLYTTLALDLATTTVEPMTTANTDKIAQ</sequence>
<evidence type="ECO:0000313" key="6">
    <source>
        <dbReference type="Proteomes" id="UP000504634"/>
    </source>
</evidence>
<keyword evidence="2" id="KW-0722">Serine protease inhibitor</keyword>
<proteinExistence type="predicted"/>
<feature type="compositionally biased region" description="Low complexity" evidence="4">
    <location>
        <begin position="287"/>
        <end position="311"/>
    </location>
</feature>
<keyword evidence="6" id="KW-1185">Reference proteome</keyword>
<dbReference type="AlphaFoldDB" id="A0A6J2U395"/>
<dbReference type="SUPFAM" id="SSF100895">
    <property type="entry name" value="Kazal-type serine protease inhibitors"/>
    <property type="match status" value="1"/>
</dbReference>
<feature type="compositionally biased region" description="Low complexity" evidence="4">
    <location>
        <begin position="181"/>
        <end position="196"/>
    </location>
</feature>
<dbReference type="CDD" id="cd00104">
    <property type="entry name" value="KAZAL_FS"/>
    <property type="match status" value="2"/>
</dbReference>
<feature type="domain" description="Kazal-like" evidence="5">
    <location>
        <begin position="100"/>
        <end position="159"/>
    </location>
</feature>
<feature type="region of interest" description="Disordered" evidence="4">
    <location>
        <begin position="174"/>
        <end position="196"/>
    </location>
</feature>
<dbReference type="GO" id="GO:0030154">
    <property type="term" value="P:cell differentiation"/>
    <property type="evidence" value="ECO:0007669"/>
    <property type="project" value="TreeGrafter"/>
</dbReference>
<dbReference type="PANTHER" id="PTHR10913:SF45">
    <property type="entry name" value="FOLLISTATIN, ISOFORM A-RELATED"/>
    <property type="match status" value="1"/>
</dbReference>
<feature type="region of interest" description="Disordered" evidence="4">
    <location>
        <begin position="286"/>
        <end position="316"/>
    </location>
</feature>
<dbReference type="GeneID" id="115629300"/>
<evidence type="ECO:0000256" key="4">
    <source>
        <dbReference type="SAM" id="MobiDB-lite"/>
    </source>
</evidence>
<evidence type="ECO:0000313" key="7">
    <source>
        <dbReference type="RefSeq" id="XP_030381607.1"/>
    </source>
</evidence>
<keyword evidence="1" id="KW-0646">Protease inhibitor</keyword>
<dbReference type="PANTHER" id="PTHR10913">
    <property type="entry name" value="FOLLISTATIN-RELATED"/>
    <property type="match status" value="1"/>
</dbReference>
<dbReference type="Pfam" id="PF07648">
    <property type="entry name" value="Kazal_2"/>
    <property type="match status" value="2"/>
</dbReference>
<evidence type="ECO:0000256" key="3">
    <source>
        <dbReference type="ARBA" id="ARBA00023157"/>
    </source>
</evidence>
<dbReference type="Proteomes" id="UP000504634">
    <property type="component" value="Unplaced"/>
</dbReference>
<protein>
    <submittedName>
        <fullName evidence="7">Mucin-5AC</fullName>
    </submittedName>
</protein>
<accession>A0A6J2U395</accession>
<gene>
    <name evidence="7" type="primary">LOC115629300</name>
</gene>
<dbReference type="Gene3D" id="3.30.60.30">
    <property type="match status" value="2"/>
</dbReference>
<dbReference type="RefSeq" id="XP_030381607.1">
    <property type="nucleotide sequence ID" value="XM_030525747.1"/>
</dbReference>
<name>A0A6J2U395_DROLE</name>
<reference evidence="7" key="1">
    <citation type="submission" date="2025-08" db="UniProtKB">
        <authorList>
            <consortium name="RefSeq"/>
        </authorList>
    </citation>
    <scope>IDENTIFICATION</scope>
    <source>
        <strain evidence="7">11010-0011.00</strain>
        <tissue evidence="7">Whole body</tissue>
    </source>
</reference>
<dbReference type="GO" id="GO:0005576">
    <property type="term" value="C:extracellular region"/>
    <property type="evidence" value="ECO:0007669"/>
    <property type="project" value="TreeGrafter"/>
</dbReference>
<organism evidence="6 7">
    <name type="scientific">Drosophila lebanonensis</name>
    <name type="common">Fruit fly</name>
    <name type="synonym">Scaptodrosophila lebanonensis</name>
    <dbReference type="NCBI Taxonomy" id="7225"/>
    <lineage>
        <taxon>Eukaryota</taxon>
        <taxon>Metazoa</taxon>
        <taxon>Ecdysozoa</taxon>
        <taxon>Arthropoda</taxon>
        <taxon>Hexapoda</taxon>
        <taxon>Insecta</taxon>
        <taxon>Pterygota</taxon>
        <taxon>Neoptera</taxon>
        <taxon>Endopterygota</taxon>
        <taxon>Diptera</taxon>
        <taxon>Brachycera</taxon>
        <taxon>Muscomorpha</taxon>
        <taxon>Ephydroidea</taxon>
        <taxon>Drosophilidae</taxon>
        <taxon>Scaptodrosophila</taxon>
    </lineage>
</organism>
<dbReference type="InterPro" id="IPR002350">
    <property type="entry name" value="Kazal_dom"/>
</dbReference>
<evidence type="ECO:0000256" key="2">
    <source>
        <dbReference type="ARBA" id="ARBA00022900"/>
    </source>
</evidence>
<dbReference type="InterPro" id="IPR036058">
    <property type="entry name" value="Kazal_dom_sf"/>
</dbReference>
<dbReference type="SMART" id="SM00280">
    <property type="entry name" value="KAZAL"/>
    <property type="match status" value="2"/>
</dbReference>